<sequence>MGAQTSKKKGRNLASLERNSSKKRYLPSPNGTPCNGHDGTPAIEDKAAQELPPFTDRQRELVVETWKVVQEDIARVGVKMFIK</sequence>
<dbReference type="EMBL" id="JACVVK020000093">
    <property type="protein sequence ID" value="KAK7493434.1"/>
    <property type="molecule type" value="Genomic_DNA"/>
</dbReference>
<keyword evidence="3" id="KW-1185">Reference proteome</keyword>
<name>A0ABD0L2R4_9CAEN</name>
<feature type="compositionally biased region" description="Basic residues" evidence="1">
    <location>
        <begin position="1"/>
        <end position="11"/>
    </location>
</feature>
<reference evidence="2 3" key="1">
    <citation type="journal article" date="2023" name="Sci. Data">
        <title>Genome assembly of the Korean intertidal mud-creeper Batillaria attramentaria.</title>
        <authorList>
            <person name="Patra A.K."/>
            <person name="Ho P.T."/>
            <person name="Jun S."/>
            <person name="Lee S.J."/>
            <person name="Kim Y."/>
            <person name="Won Y.J."/>
        </authorList>
    </citation>
    <scope>NUCLEOTIDE SEQUENCE [LARGE SCALE GENOMIC DNA]</scope>
    <source>
        <strain evidence="2">Wonlab-2016</strain>
    </source>
</reference>
<dbReference type="Proteomes" id="UP001519460">
    <property type="component" value="Unassembled WGS sequence"/>
</dbReference>
<proteinExistence type="predicted"/>
<protein>
    <submittedName>
        <fullName evidence="2">Uncharacterized protein</fullName>
    </submittedName>
</protein>
<evidence type="ECO:0000313" key="2">
    <source>
        <dbReference type="EMBL" id="KAK7493434.1"/>
    </source>
</evidence>
<dbReference type="InterPro" id="IPR012292">
    <property type="entry name" value="Globin/Proto"/>
</dbReference>
<evidence type="ECO:0000313" key="3">
    <source>
        <dbReference type="Proteomes" id="UP001519460"/>
    </source>
</evidence>
<dbReference type="AlphaFoldDB" id="A0ABD0L2R4"/>
<organism evidence="2 3">
    <name type="scientific">Batillaria attramentaria</name>
    <dbReference type="NCBI Taxonomy" id="370345"/>
    <lineage>
        <taxon>Eukaryota</taxon>
        <taxon>Metazoa</taxon>
        <taxon>Spiralia</taxon>
        <taxon>Lophotrochozoa</taxon>
        <taxon>Mollusca</taxon>
        <taxon>Gastropoda</taxon>
        <taxon>Caenogastropoda</taxon>
        <taxon>Sorbeoconcha</taxon>
        <taxon>Cerithioidea</taxon>
        <taxon>Batillariidae</taxon>
        <taxon>Batillaria</taxon>
    </lineage>
</organism>
<comment type="caution">
    <text evidence="2">The sequence shown here is derived from an EMBL/GenBank/DDBJ whole genome shotgun (WGS) entry which is preliminary data.</text>
</comment>
<feature type="region of interest" description="Disordered" evidence="1">
    <location>
        <begin position="1"/>
        <end position="42"/>
    </location>
</feature>
<accession>A0ABD0L2R4</accession>
<gene>
    <name evidence="2" type="ORF">BaRGS_00015334</name>
</gene>
<evidence type="ECO:0000256" key="1">
    <source>
        <dbReference type="SAM" id="MobiDB-lite"/>
    </source>
</evidence>
<dbReference type="Gene3D" id="1.10.490.10">
    <property type="entry name" value="Globins"/>
    <property type="match status" value="1"/>
</dbReference>